<name>A0A0S3QTZ1_THET7</name>
<keyword evidence="3" id="KW-0804">Transcription</keyword>
<dbReference type="PATRIC" id="fig|1298851.3.peg.1036"/>
<dbReference type="OrthoDB" id="259454at2"/>
<dbReference type="PRINTS" id="PR00038">
    <property type="entry name" value="HTHLUXR"/>
</dbReference>
<dbReference type="AlphaFoldDB" id="A0A0S3QTZ1"/>
<dbReference type="STRING" id="1298851.TST_0993"/>
<dbReference type="SUPFAM" id="SSF46894">
    <property type="entry name" value="C-terminal effector domain of the bipartite response regulators"/>
    <property type="match status" value="1"/>
</dbReference>
<dbReference type="PROSITE" id="PS00622">
    <property type="entry name" value="HTH_LUXR_1"/>
    <property type="match status" value="1"/>
</dbReference>
<evidence type="ECO:0000313" key="6">
    <source>
        <dbReference type="Proteomes" id="UP000063234"/>
    </source>
</evidence>
<dbReference type="GO" id="GO:0006355">
    <property type="term" value="P:regulation of DNA-templated transcription"/>
    <property type="evidence" value="ECO:0007669"/>
    <property type="project" value="InterPro"/>
</dbReference>
<sequence>MKILIKIENTLLKKGLEELLTSSGHQCTDKAEEAEIALTDYPSLSNNPEMAKEHKVILLDTGIPEKELIYAIAHHKLWGVLPSDTNLHMLKKAITTVLKGELWIARTLMNKLVHQTSQGKEILKTLTSREKEIIREVSNGLTNKEIAEKLYITEQTVKSHLNRIYRKLNITNRTQLAALNLLI</sequence>
<evidence type="ECO:0000313" key="5">
    <source>
        <dbReference type="EMBL" id="BAT71787.1"/>
    </source>
</evidence>
<dbReference type="SMART" id="SM00421">
    <property type="entry name" value="HTH_LUXR"/>
    <property type="match status" value="1"/>
</dbReference>
<evidence type="ECO:0000256" key="3">
    <source>
        <dbReference type="ARBA" id="ARBA00023163"/>
    </source>
</evidence>
<dbReference type="PANTHER" id="PTHR44688:SF16">
    <property type="entry name" value="DNA-BINDING TRANSCRIPTIONAL ACTIVATOR DEVR_DOSR"/>
    <property type="match status" value="1"/>
</dbReference>
<dbReference type="KEGG" id="ttk:TST_0993"/>
<proteinExistence type="predicted"/>
<evidence type="ECO:0000259" key="4">
    <source>
        <dbReference type="PROSITE" id="PS50043"/>
    </source>
</evidence>
<dbReference type="Gene3D" id="3.40.50.2300">
    <property type="match status" value="1"/>
</dbReference>
<dbReference type="GO" id="GO:0003677">
    <property type="term" value="F:DNA binding"/>
    <property type="evidence" value="ECO:0007669"/>
    <property type="project" value="UniProtKB-KW"/>
</dbReference>
<keyword evidence="1" id="KW-0805">Transcription regulation</keyword>
<dbReference type="Gene3D" id="1.10.10.10">
    <property type="entry name" value="Winged helix-like DNA-binding domain superfamily/Winged helix DNA-binding domain"/>
    <property type="match status" value="1"/>
</dbReference>
<feature type="domain" description="HTH luxR-type" evidence="4">
    <location>
        <begin position="119"/>
        <end position="183"/>
    </location>
</feature>
<reference evidence="6" key="1">
    <citation type="journal article" date="2018" name="Science">
        <title>A primordial and reversible TCA cycle in a facultatively chemolithoautotrophic thermophile.</title>
        <authorList>
            <person name="Nunoura T."/>
            <person name="Chikaraishi Y."/>
            <person name="Izaki R."/>
            <person name="Suwa T."/>
            <person name="Sato T."/>
            <person name="Harada T."/>
            <person name="Mori K."/>
            <person name="Kato Y."/>
            <person name="Miyazaki M."/>
            <person name="Shimamura S."/>
            <person name="Yanagawa K."/>
            <person name="Shuto A."/>
            <person name="Ohkouchi N."/>
            <person name="Fujita N."/>
            <person name="Takaki Y."/>
            <person name="Atomi H."/>
            <person name="Takai K."/>
        </authorList>
    </citation>
    <scope>NUCLEOTIDE SEQUENCE [LARGE SCALE GENOMIC DNA]</scope>
    <source>
        <strain evidence="6">DSM 17441 / JCM 13301 / NBRC 103674 / ABI70S6</strain>
    </source>
</reference>
<keyword evidence="6" id="KW-1185">Reference proteome</keyword>
<evidence type="ECO:0000256" key="1">
    <source>
        <dbReference type="ARBA" id="ARBA00023015"/>
    </source>
</evidence>
<protein>
    <submittedName>
        <fullName evidence="5">LuxR family transcriptional regulator</fullName>
    </submittedName>
</protein>
<evidence type="ECO:0000256" key="2">
    <source>
        <dbReference type="ARBA" id="ARBA00023125"/>
    </source>
</evidence>
<organism evidence="5 6">
    <name type="scientific">Thermosulfidibacter takaii (strain DSM 17441 / JCM 13301 / NBRC 103674 / ABI70S6)</name>
    <dbReference type="NCBI Taxonomy" id="1298851"/>
    <lineage>
        <taxon>Bacteria</taxon>
        <taxon>Pseudomonadati</taxon>
        <taxon>Thermosulfidibacterota</taxon>
        <taxon>Thermosulfidibacteria</taxon>
        <taxon>Thermosulfidibacterales</taxon>
        <taxon>Thermosulfidibacteraceae</taxon>
    </lineage>
</organism>
<dbReference type="InterPro" id="IPR036388">
    <property type="entry name" value="WH-like_DNA-bd_sf"/>
</dbReference>
<dbReference type="PANTHER" id="PTHR44688">
    <property type="entry name" value="DNA-BINDING TRANSCRIPTIONAL ACTIVATOR DEVR_DOSR"/>
    <property type="match status" value="1"/>
</dbReference>
<dbReference type="CDD" id="cd06170">
    <property type="entry name" value="LuxR_C_like"/>
    <property type="match status" value="1"/>
</dbReference>
<dbReference type="Pfam" id="PF00196">
    <property type="entry name" value="GerE"/>
    <property type="match status" value="1"/>
</dbReference>
<dbReference type="InterPro" id="IPR000792">
    <property type="entry name" value="Tscrpt_reg_LuxR_C"/>
</dbReference>
<dbReference type="PROSITE" id="PS50043">
    <property type="entry name" value="HTH_LUXR_2"/>
    <property type="match status" value="1"/>
</dbReference>
<keyword evidence="2" id="KW-0238">DNA-binding</keyword>
<dbReference type="RefSeq" id="WP_068549785.1">
    <property type="nucleotide sequence ID" value="NZ_AP013035.1"/>
</dbReference>
<dbReference type="InterPro" id="IPR016032">
    <property type="entry name" value="Sig_transdc_resp-reg_C-effctor"/>
</dbReference>
<gene>
    <name evidence="5" type="ORF">TST_0993</name>
</gene>
<dbReference type="EMBL" id="AP013035">
    <property type="protein sequence ID" value="BAT71787.1"/>
    <property type="molecule type" value="Genomic_DNA"/>
</dbReference>
<accession>A0A0S3QTZ1</accession>
<dbReference type="Proteomes" id="UP000063234">
    <property type="component" value="Chromosome"/>
</dbReference>